<evidence type="ECO:0000256" key="4">
    <source>
        <dbReference type="ARBA" id="ARBA00022970"/>
    </source>
</evidence>
<protein>
    <submittedName>
        <fullName evidence="7">ABC transporter substrate-binding protein</fullName>
    </submittedName>
</protein>
<dbReference type="InterPro" id="IPR028082">
    <property type="entry name" value="Peripla_BP_I"/>
</dbReference>
<evidence type="ECO:0000313" key="7">
    <source>
        <dbReference type="EMBL" id="MST54781.1"/>
    </source>
</evidence>
<comment type="caution">
    <text evidence="7">The sequence shown here is derived from an EMBL/GenBank/DDBJ whole genome shotgun (WGS) entry which is preliminary data.</text>
</comment>
<sequence length="379" mass="40891">MKKFLCVFLGLALMASSVFAEDVVKLGAIGPLTGESSIAGIDERDSKLMAIDEINAVGGLLGKKVVMYSEDDASQPSQAAAVAMKMISQNNVVAIIGAHNSSCTLAIMQIIDRAGIPIIPPSSTSPKVCNSGNKWVVRPTPPDTVQTAALVQYAKELGYKKIGMIYVNDDFGKGGYGAVLDAMKAQGMELAGAESFQGDDKDMHAQLTKLEALGVDALLIWCQFVPASLIMRQAREMGWNVQFFGGTGPMHNRTFELAGGAYDGMIHTVPFIPNNPLPNIQKYVGDFQKRYGRIPSQPGARAYDAINLYFDAVKRAGTTDPDKVIVTLRSTKDFPGLQGPIAINKGTGEYEGGVPLVKANYENKNWDFIKNFVPQMQSK</sequence>
<dbReference type="RefSeq" id="WP_154527897.1">
    <property type="nucleotide sequence ID" value="NZ_VUNH01000001.1"/>
</dbReference>
<name>A0A6L5Y9A2_9BACT</name>
<dbReference type="InterPro" id="IPR028081">
    <property type="entry name" value="Leu-bd"/>
</dbReference>
<evidence type="ECO:0000256" key="2">
    <source>
        <dbReference type="ARBA" id="ARBA00022448"/>
    </source>
</evidence>
<feature type="chain" id="PRO_5026747193" evidence="5">
    <location>
        <begin position="21"/>
        <end position="379"/>
    </location>
</feature>
<feature type="signal peptide" evidence="5">
    <location>
        <begin position="1"/>
        <end position="20"/>
    </location>
</feature>
<keyword evidence="8" id="KW-1185">Reference proteome</keyword>
<evidence type="ECO:0000313" key="8">
    <source>
        <dbReference type="Proteomes" id="UP000473699"/>
    </source>
</evidence>
<dbReference type="Proteomes" id="UP000473699">
    <property type="component" value="Unassembled WGS sequence"/>
</dbReference>
<keyword evidence="4" id="KW-0029">Amino-acid transport</keyword>
<dbReference type="SUPFAM" id="SSF53822">
    <property type="entry name" value="Periplasmic binding protein-like I"/>
    <property type="match status" value="1"/>
</dbReference>
<dbReference type="Gene3D" id="3.40.50.2300">
    <property type="match status" value="2"/>
</dbReference>
<evidence type="ECO:0000256" key="1">
    <source>
        <dbReference type="ARBA" id="ARBA00010062"/>
    </source>
</evidence>
<reference evidence="7 8" key="1">
    <citation type="submission" date="2019-08" db="EMBL/GenBank/DDBJ databases">
        <title>In-depth cultivation of the pig gut microbiome towards novel bacterial diversity and tailored functional studies.</title>
        <authorList>
            <person name="Wylensek D."/>
            <person name="Hitch T.C.A."/>
            <person name="Clavel T."/>
        </authorList>
    </citation>
    <scope>NUCLEOTIDE SEQUENCE [LARGE SCALE GENOMIC DNA]</scope>
    <source>
        <strain evidence="7 8">SM-530-WT-4B</strain>
    </source>
</reference>
<keyword evidence="2" id="KW-0813">Transport</keyword>
<feature type="domain" description="Leucine-binding protein" evidence="6">
    <location>
        <begin position="24"/>
        <end position="360"/>
    </location>
</feature>
<dbReference type="Pfam" id="PF13458">
    <property type="entry name" value="Peripla_BP_6"/>
    <property type="match status" value="1"/>
</dbReference>
<dbReference type="AlphaFoldDB" id="A0A6L5Y9A2"/>
<proteinExistence type="inferred from homology"/>
<keyword evidence="3 5" id="KW-0732">Signal</keyword>
<dbReference type="InterPro" id="IPR000709">
    <property type="entry name" value="Leu_Ile_Val-bd"/>
</dbReference>
<dbReference type="EMBL" id="VUNH01000001">
    <property type="protein sequence ID" value="MST54781.1"/>
    <property type="molecule type" value="Genomic_DNA"/>
</dbReference>
<gene>
    <name evidence="7" type="ORF">FYJ74_01780</name>
</gene>
<dbReference type="PANTHER" id="PTHR30483:SF6">
    <property type="entry name" value="PERIPLASMIC BINDING PROTEIN OF ABC TRANSPORTER FOR NATURAL AMINO ACIDS"/>
    <property type="match status" value="1"/>
</dbReference>
<organism evidence="7 8">
    <name type="scientific">Pyramidobacter porci</name>
    <dbReference type="NCBI Taxonomy" id="2605789"/>
    <lineage>
        <taxon>Bacteria</taxon>
        <taxon>Thermotogati</taxon>
        <taxon>Synergistota</taxon>
        <taxon>Synergistia</taxon>
        <taxon>Synergistales</taxon>
        <taxon>Dethiosulfovibrionaceae</taxon>
        <taxon>Pyramidobacter</taxon>
    </lineage>
</organism>
<accession>A0A6L5Y9A2</accession>
<dbReference type="PANTHER" id="PTHR30483">
    <property type="entry name" value="LEUCINE-SPECIFIC-BINDING PROTEIN"/>
    <property type="match status" value="1"/>
</dbReference>
<comment type="similarity">
    <text evidence="1">Belongs to the leucine-binding protein family.</text>
</comment>
<dbReference type="InterPro" id="IPR051010">
    <property type="entry name" value="BCAA_transport"/>
</dbReference>
<dbReference type="PRINTS" id="PR00337">
    <property type="entry name" value="LEUILEVALBP"/>
</dbReference>
<evidence type="ECO:0000256" key="5">
    <source>
        <dbReference type="SAM" id="SignalP"/>
    </source>
</evidence>
<evidence type="ECO:0000259" key="6">
    <source>
        <dbReference type="Pfam" id="PF13458"/>
    </source>
</evidence>
<evidence type="ECO:0000256" key="3">
    <source>
        <dbReference type="ARBA" id="ARBA00022729"/>
    </source>
</evidence>
<dbReference type="GO" id="GO:0006865">
    <property type="term" value="P:amino acid transport"/>
    <property type="evidence" value="ECO:0007669"/>
    <property type="project" value="UniProtKB-KW"/>
</dbReference>